<accession>A0AAV4S504</accession>
<evidence type="ECO:0000313" key="3">
    <source>
        <dbReference type="Proteomes" id="UP001054945"/>
    </source>
</evidence>
<reference evidence="2 3" key="1">
    <citation type="submission" date="2021-06" db="EMBL/GenBank/DDBJ databases">
        <title>Caerostris extrusa draft genome.</title>
        <authorList>
            <person name="Kono N."/>
            <person name="Arakawa K."/>
        </authorList>
    </citation>
    <scope>NUCLEOTIDE SEQUENCE [LARGE SCALE GENOMIC DNA]</scope>
</reference>
<sequence length="101" mass="11465">MGPSPPEVCASMHHRQIMSHLPTPPLPKRGMRLGRGRLLPGRGSQLHTVKEGWVFLNKTIFFSRPFSRRINIFSAHEDFNNLTPHHKSEGQCACSPLTYPH</sequence>
<dbReference type="Proteomes" id="UP001054945">
    <property type="component" value="Unassembled WGS sequence"/>
</dbReference>
<protein>
    <submittedName>
        <fullName evidence="2">Uncharacterized protein</fullName>
    </submittedName>
</protein>
<proteinExistence type="predicted"/>
<evidence type="ECO:0000256" key="1">
    <source>
        <dbReference type="SAM" id="MobiDB-lite"/>
    </source>
</evidence>
<name>A0AAV4S504_CAEEX</name>
<feature type="region of interest" description="Disordered" evidence="1">
    <location>
        <begin position="14"/>
        <end position="41"/>
    </location>
</feature>
<comment type="caution">
    <text evidence="2">The sequence shown here is derived from an EMBL/GenBank/DDBJ whole genome shotgun (WGS) entry which is preliminary data.</text>
</comment>
<gene>
    <name evidence="2" type="ORF">CEXT_675051</name>
</gene>
<keyword evidence="3" id="KW-1185">Reference proteome</keyword>
<organism evidence="2 3">
    <name type="scientific">Caerostris extrusa</name>
    <name type="common">Bark spider</name>
    <name type="synonym">Caerostris bankana</name>
    <dbReference type="NCBI Taxonomy" id="172846"/>
    <lineage>
        <taxon>Eukaryota</taxon>
        <taxon>Metazoa</taxon>
        <taxon>Ecdysozoa</taxon>
        <taxon>Arthropoda</taxon>
        <taxon>Chelicerata</taxon>
        <taxon>Arachnida</taxon>
        <taxon>Araneae</taxon>
        <taxon>Araneomorphae</taxon>
        <taxon>Entelegynae</taxon>
        <taxon>Araneoidea</taxon>
        <taxon>Araneidae</taxon>
        <taxon>Caerostris</taxon>
    </lineage>
</organism>
<dbReference type="AlphaFoldDB" id="A0AAV4S504"/>
<evidence type="ECO:0000313" key="2">
    <source>
        <dbReference type="EMBL" id="GIY27492.1"/>
    </source>
</evidence>
<dbReference type="EMBL" id="BPLR01008822">
    <property type="protein sequence ID" value="GIY27492.1"/>
    <property type="molecule type" value="Genomic_DNA"/>
</dbReference>